<evidence type="ECO:0000313" key="2">
    <source>
        <dbReference type="EMBL" id="OUS46197.1"/>
    </source>
</evidence>
<dbReference type="InterPro" id="IPR036280">
    <property type="entry name" value="Multihaem_cyt_sf"/>
</dbReference>
<accession>A0A1Y5IC25</accession>
<sequence length="300" mass="33587">MPRAVLDGASRARGRGRMKTIDRDATTCGACARAFERGVGKCLDEEETVDGTGSTSATGRTQRGRRFASTKTPEIGPICRACYQREYRERKGATPRGENRCARCGATETSGKWCVWRGGDGREARADNKAETLCQRCYDVERWSASVKKRAEMVAEDDEDGARCARCDRKGTGSASTAWYRAEGGDLLGRKVCKACHLLDYRERMNNDPKVYCHGCAKTELSTRQWRRRKGGGHWCDACYKRDRLDKMNADPEVFCVTCRSQTSGGPEWRRKGEAYQCRTCLSAERNARKRLEKASAVVV</sequence>
<feature type="region of interest" description="Disordered" evidence="1">
    <location>
        <begin position="47"/>
        <end position="70"/>
    </location>
</feature>
<dbReference type="AlphaFoldDB" id="A0A1Y5IC25"/>
<dbReference type="Proteomes" id="UP000195557">
    <property type="component" value="Unassembled WGS sequence"/>
</dbReference>
<organism evidence="2">
    <name type="scientific">Ostreococcus tauri</name>
    <name type="common">Marine green alga</name>
    <dbReference type="NCBI Taxonomy" id="70448"/>
    <lineage>
        <taxon>Eukaryota</taxon>
        <taxon>Viridiplantae</taxon>
        <taxon>Chlorophyta</taxon>
        <taxon>Mamiellophyceae</taxon>
        <taxon>Mamiellales</taxon>
        <taxon>Bathycoccaceae</taxon>
        <taxon>Ostreococcus</taxon>
    </lineage>
</organism>
<feature type="compositionally biased region" description="Polar residues" evidence="1">
    <location>
        <begin position="51"/>
        <end position="61"/>
    </location>
</feature>
<dbReference type="EMBL" id="KZ155784">
    <property type="protein sequence ID" value="OUS46197.1"/>
    <property type="molecule type" value="Genomic_DNA"/>
</dbReference>
<protein>
    <submittedName>
        <fullName evidence="2">Uncharacterized protein</fullName>
    </submittedName>
</protein>
<name>A0A1Y5IC25_OSTTA</name>
<proteinExistence type="predicted"/>
<gene>
    <name evidence="2" type="ORF">BE221DRAFT_10752</name>
</gene>
<dbReference type="SUPFAM" id="SSF48695">
    <property type="entry name" value="Multiheme cytochromes"/>
    <property type="match status" value="1"/>
</dbReference>
<reference evidence="2" key="1">
    <citation type="submission" date="2017-04" db="EMBL/GenBank/DDBJ databases">
        <title>Population genomics of picophytoplankton unveils novel chromosome hypervariability.</title>
        <authorList>
            <consortium name="DOE Joint Genome Institute"/>
            <person name="Blanc-Mathieu R."/>
            <person name="Krasovec M."/>
            <person name="Hebrard M."/>
            <person name="Yau S."/>
            <person name="Desgranges E."/>
            <person name="Martin J."/>
            <person name="Schackwitz W."/>
            <person name="Kuo A."/>
            <person name="Salin G."/>
            <person name="Donnadieu C."/>
            <person name="Desdevises Y."/>
            <person name="Sanchez-Ferandin S."/>
            <person name="Moreau H."/>
            <person name="Rivals E."/>
            <person name="Grigoriev I.V."/>
            <person name="Grimsley N."/>
            <person name="Eyre-Walker A."/>
            <person name="Piganeau G."/>
        </authorList>
    </citation>
    <scope>NUCLEOTIDE SEQUENCE [LARGE SCALE GENOMIC DNA]</scope>
    <source>
        <strain evidence="2">RCC 1115</strain>
    </source>
</reference>
<evidence type="ECO:0000256" key="1">
    <source>
        <dbReference type="SAM" id="MobiDB-lite"/>
    </source>
</evidence>